<reference evidence="1" key="1">
    <citation type="submission" date="2021-02" db="EMBL/GenBank/DDBJ databases">
        <authorList>
            <person name="Bekaert M."/>
        </authorList>
    </citation>
    <scope>NUCLEOTIDE SEQUENCE</scope>
    <source>
        <strain evidence="1">IoA-00</strain>
    </source>
</reference>
<keyword evidence="2" id="KW-1185">Reference proteome</keyword>
<evidence type="ECO:0000313" key="1">
    <source>
        <dbReference type="EMBL" id="CAF2818666.1"/>
    </source>
</evidence>
<evidence type="ECO:0000313" key="2">
    <source>
        <dbReference type="Proteomes" id="UP000675881"/>
    </source>
</evidence>
<dbReference type="EMBL" id="HG994591">
    <property type="protein sequence ID" value="CAF2818666.1"/>
    <property type="molecule type" value="Genomic_DNA"/>
</dbReference>
<gene>
    <name evidence="1" type="ORF">LSAA_3731</name>
</gene>
<organism evidence="1 2">
    <name type="scientific">Lepeophtheirus salmonis</name>
    <name type="common">Salmon louse</name>
    <name type="synonym">Caligus salmonis</name>
    <dbReference type="NCBI Taxonomy" id="72036"/>
    <lineage>
        <taxon>Eukaryota</taxon>
        <taxon>Metazoa</taxon>
        <taxon>Ecdysozoa</taxon>
        <taxon>Arthropoda</taxon>
        <taxon>Crustacea</taxon>
        <taxon>Multicrustacea</taxon>
        <taxon>Hexanauplia</taxon>
        <taxon>Copepoda</taxon>
        <taxon>Siphonostomatoida</taxon>
        <taxon>Caligidae</taxon>
        <taxon>Lepeophtheirus</taxon>
    </lineage>
</organism>
<sequence length="123" mass="14278">MHPIILGKACCRQEAHDSKYTIFSFEFKETYRRIIEQARCFMDMLSDYNMKSLTVSLDNLGFCHCIEIPCYYIAFEDLHRGTIRSSWNNSVVRLCGSYISILEMRSNISSQAGVLEGIYLNRV</sequence>
<name>A0A7R8CL00_LEPSM</name>
<dbReference type="Proteomes" id="UP000675881">
    <property type="component" value="Chromosome 12"/>
</dbReference>
<dbReference type="AlphaFoldDB" id="A0A7R8CL00"/>
<accession>A0A7R8CL00</accession>
<proteinExistence type="predicted"/>
<protein>
    <submittedName>
        <fullName evidence="1">(salmon louse) hypothetical protein</fullName>
    </submittedName>
</protein>